<reference evidence="2 3" key="1">
    <citation type="journal article" date="2019" name="Sci. Rep.">
        <title>Orb-weaving spider Araneus ventricosus genome elucidates the spidroin gene catalogue.</title>
        <authorList>
            <person name="Kono N."/>
            <person name="Nakamura H."/>
            <person name="Ohtoshi R."/>
            <person name="Moran D.A.P."/>
            <person name="Shinohara A."/>
            <person name="Yoshida Y."/>
            <person name="Fujiwara M."/>
            <person name="Mori M."/>
            <person name="Tomita M."/>
            <person name="Arakawa K."/>
        </authorList>
    </citation>
    <scope>NUCLEOTIDE SEQUENCE [LARGE SCALE GENOMIC DNA]</scope>
</reference>
<feature type="domain" description="Retroviral polymerase SH3-like" evidence="1">
    <location>
        <begin position="2"/>
        <end position="34"/>
    </location>
</feature>
<organism evidence="2 3">
    <name type="scientific">Araneus ventricosus</name>
    <name type="common">Orbweaver spider</name>
    <name type="synonym">Epeira ventricosa</name>
    <dbReference type="NCBI Taxonomy" id="182803"/>
    <lineage>
        <taxon>Eukaryota</taxon>
        <taxon>Metazoa</taxon>
        <taxon>Ecdysozoa</taxon>
        <taxon>Arthropoda</taxon>
        <taxon>Chelicerata</taxon>
        <taxon>Arachnida</taxon>
        <taxon>Araneae</taxon>
        <taxon>Araneomorphae</taxon>
        <taxon>Entelegynae</taxon>
        <taxon>Araneoidea</taxon>
        <taxon>Araneidae</taxon>
        <taxon>Araneus</taxon>
    </lineage>
</organism>
<dbReference type="Proteomes" id="UP000499080">
    <property type="component" value="Unassembled WGS sequence"/>
</dbReference>
<accession>A0A4Y2MQM5</accession>
<gene>
    <name evidence="2" type="ORF">AVEN_200898_1</name>
</gene>
<dbReference type="EMBL" id="BGPR01124147">
    <property type="protein sequence ID" value="GBN28862.1"/>
    <property type="molecule type" value="Genomic_DNA"/>
</dbReference>
<evidence type="ECO:0000313" key="2">
    <source>
        <dbReference type="EMBL" id="GBN28862.1"/>
    </source>
</evidence>
<dbReference type="OrthoDB" id="10523746at2759"/>
<keyword evidence="3" id="KW-1185">Reference proteome</keyword>
<sequence length="136" mass="15152">MCGYARTTKGYQILLLEDQRVIETINVRFDETKRGVDLVPDSKGSSFTLFKDFPEDGDIFSLADDDLINRSGSPRVVESTSKPIVEMGEITNMEPSLGRNVIPCKSSDWVRKAVPLSDGSRTDIYYGIEGINVSLR</sequence>
<proteinExistence type="predicted"/>
<comment type="caution">
    <text evidence="2">The sequence shown here is derived from an EMBL/GenBank/DDBJ whole genome shotgun (WGS) entry which is preliminary data.</text>
</comment>
<dbReference type="InterPro" id="IPR057670">
    <property type="entry name" value="SH3_retrovirus"/>
</dbReference>
<dbReference type="AlphaFoldDB" id="A0A4Y2MQM5"/>
<name>A0A4Y2MQM5_ARAVE</name>
<protein>
    <recommendedName>
        <fullName evidence="1">Retroviral polymerase SH3-like domain-containing protein</fullName>
    </recommendedName>
</protein>
<evidence type="ECO:0000313" key="3">
    <source>
        <dbReference type="Proteomes" id="UP000499080"/>
    </source>
</evidence>
<dbReference type="Pfam" id="PF25597">
    <property type="entry name" value="SH3_retrovirus"/>
    <property type="match status" value="1"/>
</dbReference>
<evidence type="ECO:0000259" key="1">
    <source>
        <dbReference type="Pfam" id="PF25597"/>
    </source>
</evidence>